<sequence length="85" mass="9138">MEDDGRGRRWRRGGEGVPATLREGALELVRVLVAAQRLGAVELAVAVVAREGLPRRWSPVTAPGAGTAAERWSGDGSRHRSRLTP</sequence>
<protein>
    <submittedName>
        <fullName evidence="2">Uncharacterized protein</fullName>
    </submittedName>
</protein>
<organism evidence="2 3">
    <name type="scientific">Miscanthus lutarioriparius</name>
    <dbReference type="NCBI Taxonomy" id="422564"/>
    <lineage>
        <taxon>Eukaryota</taxon>
        <taxon>Viridiplantae</taxon>
        <taxon>Streptophyta</taxon>
        <taxon>Embryophyta</taxon>
        <taxon>Tracheophyta</taxon>
        <taxon>Spermatophyta</taxon>
        <taxon>Magnoliopsida</taxon>
        <taxon>Liliopsida</taxon>
        <taxon>Poales</taxon>
        <taxon>Poaceae</taxon>
        <taxon>PACMAD clade</taxon>
        <taxon>Panicoideae</taxon>
        <taxon>Andropogonodae</taxon>
        <taxon>Andropogoneae</taxon>
        <taxon>Saccharinae</taxon>
        <taxon>Miscanthus</taxon>
    </lineage>
</organism>
<gene>
    <name evidence="2" type="ORF">NCGR_LOCUS16250</name>
</gene>
<dbReference type="EMBL" id="CAJGYO010000004">
    <property type="protein sequence ID" value="CAD6223861.1"/>
    <property type="molecule type" value="Genomic_DNA"/>
</dbReference>
<evidence type="ECO:0000313" key="2">
    <source>
        <dbReference type="EMBL" id="CAD6223861.1"/>
    </source>
</evidence>
<evidence type="ECO:0000313" key="3">
    <source>
        <dbReference type="Proteomes" id="UP000604825"/>
    </source>
</evidence>
<accession>A0A811NES5</accession>
<proteinExistence type="predicted"/>
<dbReference type="Proteomes" id="UP000604825">
    <property type="component" value="Unassembled WGS sequence"/>
</dbReference>
<name>A0A811NES5_9POAL</name>
<comment type="caution">
    <text evidence="2">The sequence shown here is derived from an EMBL/GenBank/DDBJ whole genome shotgun (WGS) entry which is preliminary data.</text>
</comment>
<evidence type="ECO:0000256" key="1">
    <source>
        <dbReference type="SAM" id="MobiDB-lite"/>
    </source>
</evidence>
<feature type="region of interest" description="Disordered" evidence="1">
    <location>
        <begin position="56"/>
        <end position="85"/>
    </location>
</feature>
<reference evidence="2" key="1">
    <citation type="submission" date="2020-10" db="EMBL/GenBank/DDBJ databases">
        <authorList>
            <person name="Han B."/>
            <person name="Lu T."/>
            <person name="Zhao Q."/>
            <person name="Huang X."/>
            <person name="Zhao Y."/>
        </authorList>
    </citation>
    <scope>NUCLEOTIDE SEQUENCE</scope>
</reference>
<keyword evidence="3" id="KW-1185">Reference proteome</keyword>
<dbReference type="AlphaFoldDB" id="A0A811NES5"/>